<dbReference type="GO" id="GO:0042026">
    <property type="term" value="P:protein refolding"/>
    <property type="evidence" value="ECO:0007669"/>
    <property type="project" value="TreeGrafter"/>
</dbReference>
<dbReference type="CDD" id="cd10747">
    <property type="entry name" value="DnaJ_C"/>
    <property type="match status" value="1"/>
</dbReference>
<proteinExistence type="predicted"/>
<dbReference type="PROSITE" id="PS50076">
    <property type="entry name" value="DNAJ_2"/>
    <property type="match status" value="1"/>
</dbReference>
<sequence length="319" mass="34184">MAVPPIFHCSRDDDAVKDPYLVLGVARTASDDEIKKTYRALARELHPDLNPGDSKAESRFKDISAAYDFLSDPAKRAQFDSGEIDASGSPKRGAWRSRSGPRAGAGDPRAGFGGFGDNVDDILAELFRRKQKGQSQAHAKARTRGGDVRHTLTVPFQEAAAGGTKRVTLMSGRTVEVRIPPGSTDGQTLRLKGQGHGADDGALPGDAFIELKVEEHPYFKRRDLDVLLDLPVTVQEAVMGGKVPVPTIDGKVMVTVPPGSNTGAVLRLKGKGIAGPHGTRGDQLVTLSVVLPDDADFRQLVEKWGPRHGYDPRAKAGIV</sequence>
<feature type="region of interest" description="Disordered" evidence="2">
    <location>
        <begin position="78"/>
        <end position="114"/>
    </location>
</feature>
<dbReference type="eggNOG" id="COG0484">
    <property type="taxonomic scope" value="Bacteria"/>
</dbReference>
<dbReference type="SMART" id="SM00271">
    <property type="entry name" value="DnaJ"/>
    <property type="match status" value="1"/>
</dbReference>
<dbReference type="PATRIC" id="fig|1244869.3.peg.2083"/>
<organism evidence="4 5">
    <name type="scientific">Paramagnetospirillum caucaseum</name>
    <dbReference type="NCBI Taxonomy" id="1244869"/>
    <lineage>
        <taxon>Bacteria</taxon>
        <taxon>Pseudomonadati</taxon>
        <taxon>Pseudomonadota</taxon>
        <taxon>Alphaproteobacteria</taxon>
        <taxon>Rhodospirillales</taxon>
        <taxon>Magnetospirillaceae</taxon>
        <taxon>Paramagnetospirillum</taxon>
    </lineage>
</organism>
<dbReference type="Gene3D" id="1.10.287.110">
    <property type="entry name" value="DnaJ domain"/>
    <property type="match status" value="1"/>
</dbReference>
<comment type="caution">
    <text evidence="4">The sequence shown here is derived from an EMBL/GenBank/DDBJ whole genome shotgun (WGS) entry which is preliminary data.</text>
</comment>
<name>M2ZRU4_9PROT</name>
<feature type="compositionally biased region" description="Low complexity" evidence="2">
    <location>
        <begin position="100"/>
        <end position="110"/>
    </location>
</feature>
<dbReference type="AlphaFoldDB" id="M2ZRU4"/>
<dbReference type="InterPro" id="IPR008971">
    <property type="entry name" value="HSP40/DnaJ_pept-bd"/>
</dbReference>
<protein>
    <submittedName>
        <fullName evidence="4">DnaJ-class molecular chaperone</fullName>
    </submittedName>
</protein>
<dbReference type="InterPro" id="IPR036869">
    <property type="entry name" value="J_dom_sf"/>
</dbReference>
<evidence type="ECO:0000256" key="1">
    <source>
        <dbReference type="ARBA" id="ARBA00023186"/>
    </source>
</evidence>
<dbReference type="GO" id="GO:0005737">
    <property type="term" value="C:cytoplasm"/>
    <property type="evidence" value="ECO:0007669"/>
    <property type="project" value="TreeGrafter"/>
</dbReference>
<dbReference type="STRING" id="1244869.H261_10284"/>
<keyword evidence="1" id="KW-0143">Chaperone</keyword>
<dbReference type="InterPro" id="IPR018253">
    <property type="entry name" value="DnaJ_domain_CS"/>
</dbReference>
<dbReference type="SUPFAM" id="SSF46565">
    <property type="entry name" value="Chaperone J-domain"/>
    <property type="match status" value="1"/>
</dbReference>
<dbReference type="PANTHER" id="PTHR43096">
    <property type="entry name" value="DNAJ HOMOLOG 1, MITOCHONDRIAL-RELATED"/>
    <property type="match status" value="1"/>
</dbReference>
<evidence type="ECO:0000256" key="2">
    <source>
        <dbReference type="SAM" id="MobiDB-lite"/>
    </source>
</evidence>
<dbReference type="FunFam" id="2.60.260.20:FF:000013">
    <property type="entry name" value="DnaJ subfamily B member 11"/>
    <property type="match status" value="1"/>
</dbReference>
<keyword evidence="5" id="KW-1185">Reference proteome</keyword>
<feature type="domain" description="J" evidence="3">
    <location>
        <begin position="18"/>
        <end position="83"/>
    </location>
</feature>
<dbReference type="Pfam" id="PF00226">
    <property type="entry name" value="DnaJ"/>
    <property type="match status" value="1"/>
</dbReference>
<accession>M2ZRU4</accession>
<evidence type="ECO:0000259" key="3">
    <source>
        <dbReference type="PROSITE" id="PS50076"/>
    </source>
</evidence>
<dbReference type="GO" id="GO:0051082">
    <property type="term" value="F:unfolded protein binding"/>
    <property type="evidence" value="ECO:0007669"/>
    <property type="project" value="InterPro"/>
</dbReference>
<dbReference type="EMBL" id="AONQ01000023">
    <property type="protein sequence ID" value="EME70062.1"/>
    <property type="molecule type" value="Genomic_DNA"/>
</dbReference>
<dbReference type="Proteomes" id="UP000011744">
    <property type="component" value="Unassembled WGS sequence"/>
</dbReference>
<dbReference type="Pfam" id="PF01556">
    <property type="entry name" value="DnaJ_C"/>
    <property type="match status" value="1"/>
</dbReference>
<dbReference type="Gene3D" id="2.60.260.20">
    <property type="entry name" value="Urease metallochaperone UreE, N-terminal domain"/>
    <property type="match status" value="2"/>
</dbReference>
<dbReference type="InterPro" id="IPR002939">
    <property type="entry name" value="DnaJ_C"/>
</dbReference>
<evidence type="ECO:0000313" key="5">
    <source>
        <dbReference type="Proteomes" id="UP000011744"/>
    </source>
</evidence>
<dbReference type="CDD" id="cd06257">
    <property type="entry name" value="DnaJ"/>
    <property type="match status" value="1"/>
</dbReference>
<dbReference type="SUPFAM" id="SSF49493">
    <property type="entry name" value="HSP40/DnaJ peptide-binding domain"/>
    <property type="match status" value="2"/>
</dbReference>
<gene>
    <name evidence="4" type="ORF">H261_10284</name>
</gene>
<reference evidence="4 5" key="1">
    <citation type="journal article" date="2014" name="Genome Announc.">
        <title>Draft Genome Sequence of Magnetospirillum sp. Strain SO-1, a Freshwater Magnetotactic Bacterium Isolated from the Ol'khovka River, Russia.</title>
        <authorList>
            <person name="Grouzdev D.S."/>
            <person name="Dziuba M.V."/>
            <person name="Sukhacheva M.S."/>
            <person name="Mardanov A.V."/>
            <person name="Beletskiy A.V."/>
            <person name="Kuznetsov B.B."/>
            <person name="Skryabin K.G."/>
        </authorList>
    </citation>
    <scope>NUCLEOTIDE SEQUENCE [LARGE SCALE GENOMIC DNA]</scope>
    <source>
        <strain evidence="4 5">SO-1</strain>
    </source>
</reference>
<dbReference type="InterPro" id="IPR001623">
    <property type="entry name" value="DnaJ_domain"/>
</dbReference>
<dbReference type="PRINTS" id="PR00625">
    <property type="entry name" value="JDOMAIN"/>
</dbReference>
<evidence type="ECO:0000313" key="4">
    <source>
        <dbReference type="EMBL" id="EME70062.1"/>
    </source>
</evidence>
<dbReference type="PROSITE" id="PS00636">
    <property type="entry name" value="DNAJ_1"/>
    <property type="match status" value="1"/>
</dbReference>
<dbReference type="PANTHER" id="PTHR43096:SF48">
    <property type="entry name" value="CHAPERONE PROTEIN DNAJ"/>
    <property type="match status" value="1"/>
</dbReference>